<dbReference type="EMBL" id="BMNE01000001">
    <property type="protein sequence ID" value="GGN67054.1"/>
    <property type="molecule type" value="Genomic_DNA"/>
</dbReference>
<evidence type="ECO:0000256" key="2">
    <source>
        <dbReference type="ARBA" id="ARBA00022573"/>
    </source>
</evidence>
<evidence type="ECO:0000256" key="3">
    <source>
        <dbReference type="ARBA" id="ARBA00023002"/>
    </source>
</evidence>
<protein>
    <submittedName>
        <fullName evidence="4">Precorrin-6A reductase</fullName>
    </submittedName>
</protein>
<comment type="pathway">
    <text evidence="1">Cofactor biosynthesis; adenosylcobalamin biosynthesis.</text>
</comment>
<dbReference type="PANTHER" id="PTHR36925:SF1">
    <property type="entry name" value="COBALT-PRECORRIN-6A REDUCTASE"/>
    <property type="match status" value="1"/>
</dbReference>
<dbReference type="InterPro" id="IPR003723">
    <property type="entry name" value="Precorrin-6x_reduct"/>
</dbReference>
<keyword evidence="3" id="KW-0560">Oxidoreductase</keyword>
<name>A0ABQ2K3M5_9NOCA</name>
<evidence type="ECO:0000313" key="5">
    <source>
        <dbReference type="Proteomes" id="UP000658127"/>
    </source>
</evidence>
<evidence type="ECO:0000313" key="4">
    <source>
        <dbReference type="EMBL" id="GGN67054.1"/>
    </source>
</evidence>
<dbReference type="PANTHER" id="PTHR36925">
    <property type="entry name" value="COBALT-PRECORRIN-6A REDUCTASE"/>
    <property type="match status" value="1"/>
</dbReference>
<sequence length="292" mass="31844">MAIPVEELHEILEFHRARGHHYDRQRRHVAGRRGFGRRRQAALRVLILGGTGEARELARIASDERGLDIVSSLAGRVAHPRLPVGPVRIGGFGGVEGLRTWLRENAIDAVVDATHPFAAQVSAHAATAADELGIPALHLRRPEWVQRPGDLWTRVPDLTSAAAVLATHGERVLLTIGRQGVGAFAGCARHRFVIRSIDAPTAPLPPRYELLLARGPFTFDDELVLMSRHRIDVLVTKNSGGEQTEAKIFAARTAGLPVVMIDRPPLPVDAVTVDEVAAAVDWLHDAASHRVR</sequence>
<keyword evidence="2" id="KW-0169">Cobalamin biosynthesis</keyword>
<dbReference type="NCBIfam" id="TIGR00715">
    <property type="entry name" value="precor6x_red"/>
    <property type="match status" value="1"/>
</dbReference>
<dbReference type="NCBIfam" id="NF005968">
    <property type="entry name" value="PRK08057.1-2"/>
    <property type="match status" value="1"/>
</dbReference>
<organism evidence="4 5">
    <name type="scientific">Nocardia rhizosphaerihabitans</name>
    <dbReference type="NCBI Taxonomy" id="1691570"/>
    <lineage>
        <taxon>Bacteria</taxon>
        <taxon>Bacillati</taxon>
        <taxon>Actinomycetota</taxon>
        <taxon>Actinomycetes</taxon>
        <taxon>Mycobacteriales</taxon>
        <taxon>Nocardiaceae</taxon>
        <taxon>Nocardia</taxon>
    </lineage>
</organism>
<keyword evidence="5" id="KW-1185">Reference proteome</keyword>
<dbReference type="Proteomes" id="UP000658127">
    <property type="component" value="Unassembled WGS sequence"/>
</dbReference>
<evidence type="ECO:0000256" key="1">
    <source>
        <dbReference type="ARBA" id="ARBA00004953"/>
    </source>
</evidence>
<comment type="caution">
    <text evidence="4">The sequence shown here is derived from an EMBL/GenBank/DDBJ whole genome shotgun (WGS) entry which is preliminary data.</text>
</comment>
<proteinExistence type="predicted"/>
<dbReference type="PROSITE" id="PS51014">
    <property type="entry name" value="COBK_CBIJ"/>
    <property type="match status" value="1"/>
</dbReference>
<dbReference type="Pfam" id="PF02571">
    <property type="entry name" value="CbiJ"/>
    <property type="match status" value="1"/>
</dbReference>
<gene>
    <name evidence="4" type="ORF">GCM10011610_02730</name>
</gene>
<accession>A0ABQ2K3M5</accession>
<reference evidence="5" key="1">
    <citation type="journal article" date="2019" name="Int. J. Syst. Evol. Microbiol.">
        <title>The Global Catalogue of Microorganisms (GCM) 10K type strain sequencing project: providing services to taxonomists for standard genome sequencing and annotation.</title>
        <authorList>
            <consortium name="The Broad Institute Genomics Platform"/>
            <consortium name="The Broad Institute Genome Sequencing Center for Infectious Disease"/>
            <person name="Wu L."/>
            <person name="Ma J."/>
        </authorList>
    </citation>
    <scope>NUCLEOTIDE SEQUENCE [LARGE SCALE GENOMIC DNA]</scope>
    <source>
        <strain evidence="5">CGMCC 4.7329</strain>
    </source>
</reference>